<proteinExistence type="predicted"/>
<evidence type="ECO:0000313" key="3">
    <source>
        <dbReference type="Proteomes" id="UP000037069"/>
    </source>
</evidence>
<feature type="chain" id="PRO_5005536718" evidence="1">
    <location>
        <begin position="23"/>
        <end position="281"/>
    </location>
</feature>
<comment type="caution">
    <text evidence="2">The sequence shown here is derived from an EMBL/GenBank/DDBJ whole genome shotgun (WGS) entry which is preliminary data.</text>
</comment>
<evidence type="ECO:0000313" key="2">
    <source>
        <dbReference type="EMBL" id="KNC34838.1"/>
    </source>
</evidence>
<dbReference type="OrthoDB" id="7969653at2759"/>
<organism evidence="2 3">
    <name type="scientific">Lucilia cuprina</name>
    <name type="common">Green bottle fly</name>
    <name type="synonym">Australian sheep blowfly</name>
    <dbReference type="NCBI Taxonomy" id="7375"/>
    <lineage>
        <taxon>Eukaryota</taxon>
        <taxon>Metazoa</taxon>
        <taxon>Ecdysozoa</taxon>
        <taxon>Arthropoda</taxon>
        <taxon>Hexapoda</taxon>
        <taxon>Insecta</taxon>
        <taxon>Pterygota</taxon>
        <taxon>Neoptera</taxon>
        <taxon>Endopterygota</taxon>
        <taxon>Diptera</taxon>
        <taxon>Brachycera</taxon>
        <taxon>Muscomorpha</taxon>
        <taxon>Oestroidea</taxon>
        <taxon>Calliphoridae</taxon>
        <taxon>Luciliinae</taxon>
        <taxon>Lucilia</taxon>
    </lineage>
</organism>
<dbReference type="AlphaFoldDB" id="A0A0L0CR76"/>
<feature type="signal peptide" evidence="1">
    <location>
        <begin position="1"/>
        <end position="22"/>
    </location>
</feature>
<dbReference type="EMBL" id="JRES01000027">
    <property type="protein sequence ID" value="KNC34838.1"/>
    <property type="molecule type" value="Genomic_DNA"/>
</dbReference>
<dbReference type="Proteomes" id="UP000037069">
    <property type="component" value="Unassembled WGS sequence"/>
</dbReference>
<reference evidence="2 3" key="1">
    <citation type="journal article" date="2015" name="Nat. Commun.">
        <title>Lucilia cuprina genome unlocks parasitic fly biology to underpin future interventions.</title>
        <authorList>
            <person name="Anstead C.A."/>
            <person name="Korhonen P.K."/>
            <person name="Young N.D."/>
            <person name="Hall R.S."/>
            <person name="Jex A.R."/>
            <person name="Murali S.C."/>
            <person name="Hughes D.S."/>
            <person name="Lee S.F."/>
            <person name="Perry T."/>
            <person name="Stroehlein A.J."/>
            <person name="Ansell B.R."/>
            <person name="Breugelmans B."/>
            <person name="Hofmann A."/>
            <person name="Qu J."/>
            <person name="Dugan S."/>
            <person name="Lee S.L."/>
            <person name="Chao H."/>
            <person name="Dinh H."/>
            <person name="Han Y."/>
            <person name="Doddapaneni H.V."/>
            <person name="Worley K.C."/>
            <person name="Muzny D.M."/>
            <person name="Ioannidis P."/>
            <person name="Waterhouse R.M."/>
            <person name="Zdobnov E.M."/>
            <person name="James P.J."/>
            <person name="Bagnall N.H."/>
            <person name="Kotze A.C."/>
            <person name="Gibbs R.A."/>
            <person name="Richards S."/>
            <person name="Batterham P."/>
            <person name="Gasser R.B."/>
        </authorList>
    </citation>
    <scope>NUCLEOTIDE SEQUENCE [LARGE SCALE GENOMIC DNA]</scope>
    <source>
        <strain evidence="2 3">LS</strain>
        <tissue evidence="2">Full body</tissue>
    </source>
</reference>
<protein>
    <submittedName>
        <fullName evidence="2">Uncharacterized protein</fullName>
    </submittedName>
</protein>
<name>A0A0L0CR76_LUCCU</name>
<keyword evidence="3" id="KW-1185">Reference proteome</keyword>
<keyword evidence="1" id="KW-0732">Signal</keyword>
<sequence length="281" mass="33323">MLFKTQQVRIALLLVTIVVVTAGNEFESAEYFSEVLKATELPKFIVNQEIYLKNSKALYEKFNRNSLTIAWLREHNINATLKMLDHILWRIHFKDIFVIFETEQGNNFNDKQLMALFQGCWHKGFISVLLWHQEQLYTYHPYPKIKTIQLQNVQQYMDKTHLNNYQQYSCPMPFFDFPNLCFSYRNRQGKLVRTGYYCKWVQLYLDYYNASIDHIFIDMWTGNYTQLEAINILNELGFCLLPIFLSKSGQYFERSEVLHLTRVNLMVPSANEISASSRLAL</sequence>
<accession>A0A0L0CR76</accession>
<evidence type="ECO:0000256" key="1">
    <source>
        <dbReference type="SAM" id="SignalP"/>
    </source>
</evidence>
<gene>
    <name evidence="2" type="ORF">FF38_06774</name>
</gene>